<evidence type="ECO:0000313" key="18">
    <source>
        <dbReference type="EMBL" id="KHL26161.1"/>
    </source>
</evidence>
<dbReference type="InterPro" id="IPR047127">
    <property type="entry name" value="MutT-like"/>
</dbReference>
<comment type="similarity">
    <text evidence="2">Belongs to the Nudix hydrolase family.</text>
</comment>
<dbReference type="GO" id="GO:0035539">
    <property type="term" value="F:8-oxo-7,8-dihydrodeoxyguanosine triphosphate pyrophosphatase activity"/>
    <property type="evidence" value="ECO:0007669"/>
    <property type="project" value="UniProtKB-EC"/>
</dbReference>
<gene>
    <name evidence="18" type="ORF">PK98_06560</name>
</gene>
<dbReference type="PROSITE" id="PS51462">
    <property type="entry name" value="NUDIX"/>
    <property type="match status" value="1"/>
</dbReference>
<accession>A0A0B2C2C8</accession>
<keyword evidence="3" id="KW-0515">Mutator protein</keyword>
<evidence type="ECO:0000256" key="9">
    <source>
        <dbReference type="ARBA" id="ARBA00023204"/>
    </source>
</evidence>
<evidence type="ECO:0000256" key="1">
    <source>
        <dbReference type="ARBA" id="ARBA00001946"/>
    </source>
</evidence>
<sequence>MLVVALCLEDADGRLLLARRPVGKHHGGLWEFPGGKVEPGETSRAALVREVAEELAIGIDPAALVPLTFAEDDRLVLLLFGAWSAKGEVTGLEGQEWGWFTREAAAALPLAPLDKQMLHLLA</sequence>
<keyword evidence="4" id="KW-0235">DNA replication</keyword>
<name>A0A0B2C2C8_9SPHN</name>
<dbReference type="GO" id="GO:0006281">
    <property type="term" value="P:DNA repair"/>
    <property type="evidence" value="ECO:0007669"/>
    <property type="project" value="UniProtKB-KW"/>
</dbReference>
<comment type="catalytic activity">
    <reaction evidence="11">
        <text>8-oxo-GTP + H2O = 8-oxo-GMP + diphosphate + H(+)</text>
        <dbReference type="Rhea" id="RHEA:67616"/>
        <dbReference type="ChEBI" id="CHEBI:15377"/>
        <dbReference type="ChEBI" id="CHEBI:15378"/>
        <dbReference type="ChEBI" id="CHEBI:33019"/>
        <dbReference type="ChEBI" id="CHEBI:143553"/>
        <dbReference type="ChEBI" id="CHEBI:145694"/>
    </reaction>
</comment>
<dbReference type="OrthoDB" id="9810648at2"/>
<evidence type="ECO:0000256" key="5">
    <source>
        <dbReference type="ARBA" id="ARBA00022723"/>
    </source>
</evidence>
<dbReference type="STRING" id="1572751.PK98_06560"/>
<evidence type="ECO:0000256" key="2">
    <source>
        <dbReference type="ARBA" id="ARBA00005582"/>
    </source>
</evidence>
<dbReference type="GO" id="GO:0044716">
    <property type="term" value="F:8-oxo-GDP phosphatase activity"/>
    <property type="evidence" value="ECO:0007669"/>
    <property type="project" value="TreeGrafter"/>
</dbReference>
<dbReference type="GO" id="GO:0046872">
    <property type="term" value="F:metal ion binding"/>
    <property type="evidence" value="ECO:0007669"/>
    <property type="project" value="UniProtKB-KW"/>
</dbReference>
<keyword evidence="6" id="KW-0227">DNA damage</keyword>
<keyword evidence="19" id="KW-1185">Reference proteome</keyword>
<dbReference type="InterPro" id="IPR000086">
    <property type="entry name" value="NUDIX_hydrolase_dom"/>
</dbReference>
<dbReference type="PANTHER" id="PTHR47707">
    <property type="entry name" value="8-OXO-DGTP DIPHOSPHATASE"/>
    <property type="match status" value="1"/>
</dbReference>
<dbReference type="GO" id="GO:0006260">
    <property type="term" value="P:DNA replication"/>
    <property type="evidence" value="ECO:0007669"/>
    <property type="project" value="UniProtKB-KW"/>
</dbReference>
<dbReference type="EMBL" id="JTDN01000001">
    <property type="protein sequence ID" value="KHL26161.1"/>
    <property type="molecule type" value="Genomic_DNA"/>
</dbReference>
<dbReference type="GO" id="GO:0044715">
    <property type="term" value="F:8-oxo-dGDP phosphatase activity"/>
    <property type="evidence" value="ECO:0007669"/>
    <property type="project" value="TreeGrafter"/>
</dbReference>
<evidence type="ECO:0000259" key="17">
    <source>
        <dbReference type="PROSITE" id="PS51462"/>
    </source>
</evidence>
<dbReference type="AlphaFoldDB" id="A0A0B2C2C8"/>
<keyword evidence="7" id="KW-0378">Hydrolase</keyword>
<evidence type="ECO:0000256" key="16">
    <source>
        <dbReference type="ARBA" id="ARBA00042798"/>
    </source>
</evidence>
<dbReference type="Proteomes" id="UP000030988">
    <property type="component" value="Unassembled WGS sequence"/>
</dbReference>
<organism evidence="18 19">
    <name type="scientific">Croceibacterium mercuriale</name>
    <dbReference type="NCBI Taxonomy" id="1572751"/>
    <lineage>
        <taxon>Bacteria</taxon>
        <taxon>Pseudomonadati</taxon>
        <taxon>Pseudomonadota</taxon>
        <taxon>Alphaproteobacteria</taxon>
        <taxon>Sphingomonadales</taxon>
        <taxon>Erythrobacteraceae</taxon>
        <taxon>Croceibacterium</taxon>
    </lineage>
</organism>
<comment type="catalytic activity">
    <reaction evidence="10">
        <text>8-oxo-dGTP + H2O = 8-oxo-dGMP + diphosphate + H(+)</text>
        <dbReference type="Rhea" id="RHEA:31575"/>
        <dbReference type="ChEBI" id="CHEBI:15377"/>
        <dbReference type="ChEBI" id="CHEBI:15378"/>
        <dbReference type="ChEBI" id="CHEBI:33019"/>
        <dbReference type="ChEBI" id="CHEBI:63224"/>
        <dbReference type="ChEBI" id="CHEBI:77896"/>
        <dbReference type="EC" id="3.6.1.55"/>
    </reaction>
</comment>
<evidence type="ECO:0000256" key="8">
    <source>
        <dbReference type="ARBA" id="ARBA00022842"/>
    </source>
</evidence>
<evidence type="ECO:0000256" key="12">
    <source>
        <dbReference type="ARBA" id="ARBA00038905"/>
    </source>
</evidence>
<dbReference type="InterPro" id="IPR020476">
    <property type="entry name" value="Nudix_hydrolase"/>
</dbReference>
<comment type="caution">
    <text evidence="18">The sequence shown here is derived from an EMBL/GenBank/DDBJ whole genome shotgun (WGS) entry which is preliminary data.</text>
</comment>
<evidence type="ECO:0000256" key="11">
    <source>
        <dbReference type="ARBA" id="ARBA00036904"/>
    </source>
</evidence>
<keyword evidence="8" id="KW-0460">Magnesium</keyword>
<keyword evidence="5" id="KW-0479">Metal-binding</keyword>
<reference evidence="18 19" key="1">
    <citation type="submission" date="2014-11" db="EMBL/GenBank/DDBJ databases">
        <title>Draft genome sequence of Kirrobacter mercurialis.</title>
        <authorList>
            <person name="Coil D.A."/>
            <person name="Eisen J.A."/>
        </authorList>
    </citation>
    <scope>NUCLEOTIDE SEQUENCE [LARGE SCALE GENOMIC DNA]</scope>
    <source>
        <strain evidence="18 19">Coronado</strain>
    </source>
</reference>
<evidence type="ECO:0000313" key="19">
    <source>
        <dbReference type="Proteomes" id="UP000030988"/>
    </source>
</evidence>
<dbReference type="PRINTS" id="PR00502">
    <property type="entry name" value="NUDIXFAMILY"/>
</dbReference>
<dbReference type="Gene3D" id="3.90.79.10">
    <property type="entry name" value="Nucleoside Triphosphate Pyrophosphohydrolase"/>
    <property type="match status" value="1"/>
</dbReference>
<keyword evidence="9" id="KW-0234">DNA repair</keyword>
<evidence type="ECO:0000256" key="6">
    <source>
        <dbReference type="ARBA" id="ARBA00022763"/>
    </source>
</evidence>
<comment type="cofactor">
    <cofactor evidence="1">
        <name>Mg(2+)</name>
        <dbReference type="ChEBI" id="CHEBI:18420"/>
    </cofactor>
</comment>
<dbReference type="InterPro" id="IPR015797">
    <property type="entry name" value="NUDIX_hydrolase-like_dom_sf"/>
</dbReference>
<dbReference type="Pfam" id="PF00293">
    <property type="entry name" value="NUDIX"/>
    <property type="match status" value="1"/>
</dbReference>
<dbReference type="SUPFAM" id="SSF55811">
    <property type="entry name" value="Nudix"/>
    <property type="match status" value="1"/>
</dbReference>
<dbReference type="GO" id="GO:0008413">
    <property type="term" value="F:8-oxo-7,8-dihydroguanosine triphosphate pyrophosphatase activity"/>
    <property type="evidence" value="ECO:0007669"/>
    <property type="project" value="TreeGrafter"/>
</dbReference>
<evidence type="ECO:0000256" key="15">
    <source>
        <dbReference type="ARBA" id="ARBA00041979"/>
    </source>
</evidence>
<feature type="domain" description="Nudix hydrolase" evidence="17">
    <location>
        <begin position="1"/>
        <end position="122"/>
    </location>
</feature>
<evidence type="ECO:0000256" key="13">
    <source>
        <dbReference type="ARBA" id="ARBA00040794"/>
    </source>
</evidence>
<evidence type="ECO:0000256" key="4">
    <source>
        <dbReference type="ARBA" id="ARBA00022705"/>
    </source>
</evidence>
<dbReference type="PANTHER" id="PTHR47707:SF1">
    <property type="entry name" value="NUDIX HYDROLASE FAMILY PROTEIN"/>
    <property type="match status" value="1"/>
</dbReference>
<evidence type="ECO:0000256" key="3">
    <source>
        <dbReference type="ARBA" id="ARBA00022457"/>
    </source>
</evidence>
<evidence type="ECO:0000256" key="10">
    <source>
        <dbReference type="ARBA" id="ARBA00035861"/>
    </source>
</evidence>
<dbReference type="EC" id="3.6.1.55" evidence="12"/>
<evidence type="ECO:0000256" key="7">
    <source>
        <dbReference type="ARBA" id="ARBA00022801"/>
    </source>
</evidence>
<proteinExistence type="inferred from homology"/>
<evidence type="ECO:0000256" key="14">
    <source>
        <dbReference type="ARBA" id="ARBA00041592"/>
    </source>
</evidence>
<protein>
    <recommendedName>
        <fullName evidence="13">8-oxo-dGTP diphosphatase</fullName>
        <ecNumber evidence="12">3.6.1.55</ecNumber>
    </recommendedName>
    <alternativeName>
        <fullName evidence="16">7,8-dihydro-8-oxoguanine-triphosphatase</fullName>
    </alternativeName>
    <alternativeName>
        <fullName evidence="15">Mutator protein MutT</fullName>
    </alternativeName>
    <alternativeName>
        <fullName evidence="14">dGTP pyrophosphohydrolase</fullName>
    </alternativeName>
</protein>